<keyword evidence="6 12" id="KW-0274">FAD</keyword>
<protein>
    <recommendedName>
        <fullName evidence="12">Methylenetetrahydrofolate reductase</fullName>
        <ecNumber evidence="12">1.5.1.54</ecNumber>
    </recommendedName>
</protein>
<dbReference type="EMBL" id="BMXR01000003">
    <property type="protein sequence ID" value="GGX49990.1"/>
    <property type="molecule type" value="Genomic_DNA"/>
</dbReference>
<name>A0A918K6R6_9GAMM</name>
<evidence type="ECO:0000313" key="14">
    <source>
        <dbReference type="Proteomes" id="UP000626148"/>
    </source>
</evidence>
<comment type="cofactor">
    <cofactor evidence="1 12">
        <name>FAD</name>
        <dbReference type="ChEBI" id="CHEBI:57692"/>
    </cofactor>
</comment>
<reference evidence="13" key="1">
    <citation type="journal article" date="2014" name="Int. J. Syst. Evol. Microbiol.">
        <title>Complete genome sequence of Corynebacterium casei LMG S-19264T (=DSM 44701T), isolated from a smear-ripened cheese.</title>
        <authorList>
            <consortium name="US DOE Joint Genome Institute (JGI-PGF)"/>
            <person name="Walter F."/>
            <person name="Albersmeier A."/>
            <person name="Kalinowski J."/>
            <person name="Ruckert C."/>
        </authorList>
    </citation>
    <scope>NUCLEOTIDE SEQUENCE</scope>
    <source>
        <strain evidence="13">KCTC 22169</strain>
    </source>
</reference>
<dbReference type="GO" id="GO:0005829">
    <property type="term" value="C:cytosol"/>
    <property type="evidence" value="ECO:0007669"/>
    <property type="project" value="InterPro"/>
</dbReference>
<evidence type="ECO:0000256" key="3">
    <source>
        <dbReference type="ARBA" id="ARBA00006743"/>
    </source>
</evidence>
<evidence type="ECO:0000256" key="1">
    <source>
        <dbReference type="ARBA" id="ARBA00001974"/>
    </source>
</evidence>
<comment type="pathway">
    <text evidence="10">Amino-acid biosynthesis; L-methionine biosynthesis via de novo pathway.</text>
</comment>
<comment type="caution">
    <text evidence="13">The sequence shown here is derived from an EMBL/GenBank/DDBJ whole genome shotgun (WGS) entry which is preliminary data.</text>
</comment>
<dbReference type="Pfam" id="PF02219">
    <property type="entry name" value="MTHFR"/>
    <property type="match status" value="1"/>
</dbReference>
<gene>
    <name evidence="13" type="primary">metF</name>
    <name evidence="13" type="ORF">GCM10007392_16770</name>
</gene>
<evidence type="ECO:0000256" key="12">
    <source>
        <dbReference type="RuleBase" id="RU003862"/>
    </source>
</evidence>
<dbReference type="GO" id="GO:0071949">
    <property type="term" value="F:FAD binding"/>
    <property type="evidence" value="ECO:0007669"/>
    <property type="project" value="TreeGrafter"/>
</dbReference>
<evidence type="ECO:0000256" key="2">
    <source>
        <dbReference type="ARBA" id="ARBA00004777"/>
    </source>
</evidence>
<dbReference type="Proteomes" id="UP000626148">
    <property type="component" value="Unassembled WGS sequence"/>
</dbReference>
<evidence type="ECO:0000313" key="13">
    <source>
        <dbReference type="EMBL" id="GGX49990.1"/>
    </source>
</evidence>
<evidence type="ECO:0000256" key="9">
    <source>
        <dbReference type="ARBA" id="ARBA00023167"/>
    </source>
</evidence>
<evidence type="ECO:0000256" key="4">
    <source>
        <dbReference type="ARBA" id="ARBA00022605"/>
    </source>
</evidence>
<dbReference type="RefSeq" id="WP_189608082.1">
    <property type="nucleotide sequence ID" value="NZ_BMXR01000003.1"/>
</dbReference>
<comment type="similarity">
    <text evidence="3 12">Belongs to the methylenetetrahydrofolate reductase family.</text>
</comment>
<keyword evidence="4" id="KW-0028">Amino-acid biosynthesis</keyword>
<proteinExistence type="inferred from homology"/>
<dbReference type="EC" id="1.5.1.54" evidence="12"/>
<sequence>MSTPVPVSFEFFPPKTDAGYDKLLSVHTELKTANPEFFSVTYGAGGSTQERTINTVIELNRRGVPTAPHLSCIGATTETLTGLLDHYRDAGIERIVALRGDLPSGMGNTGGDFRYASDLVAFIRQRYGDRFTIEVAAYPEMHPQAPNFDRDIDNFVTKANAGANSAITQYFYSVDAYKHFVAEVRRRGCDIPVVPGIMPIINVSNLIRFSDACGADIPRWLRKQLEACSDDTARIQAIGLDVVSTLCRELLDDGAPGLHFYTMNRAEPTLAILDRLG</sequence>
<dbReference type="GO" id="GO:0035999">
    <property type="term" value="P:tetrahydrofolate interconversion"/>
    <property type="evidence" value="ECO:0007669"/>
    <property type="project" value="TreeGrafter"/>
</dbReference>
<keyword evidence="7 12" id="KW-0560">Oxidoreductase</keyword>
<evidence type="ECO:0000256" key="6">
    <source>
        <dbReference type="ARBA" id="ARBA00022827"/>
    </source>
</evidence>
<evidence type="ECO:0000256" key="11">
    <source>
        <dbReference type="ARBA" id="ARBA00048628"/>
    </source>
</evidence>
<dbReference type="AlphaFoldDB" id="A0A918K6R6"/>
<dbReference type="GO" id="GO:0106312">
    <property type="term" value="F:methylenetetrahydrofolate reductase (NADH) activity"/>
    <property type="evidence" value="ECO:0007669"/>
    <property type="project" value="UniProtKB-EC"/>
</dbReference>
<keyword evidence="14" id="KW-1185">Reference proteome</keyword>
<keyword evidence="9" id="KW-0486">Methionine biosynthesis</keyword>
<dbReference type="GO" id="GO:0009086">
    <property type="term" value="P:methionine biosynthetic process"/>
    <property type="evidence" value="ECO:0007669"/>
    <property type="project" value="UniProtKB-KW"/>
</dbReference>
<evidence type="ECO:0000256" key="7">
    <source>
        <dbReference type="ARBA" id="ARBA00023002"/>
    </source>
</evidence>
<evidence type="ECO:0000256" key="10">
    <source>
        <dbReference type="ARBA" id="ARBA00034478"/>
    </source>
</evidence>
<reference evidence="13" key="2">
    <citation type="submission" date="2020-09" db="EMBL/GenBank/DDBJ databases">
        <authorList>
            <person name="Sun Q."/>
            <person name="Kim S."/>
        </authorList>
    </citation>
    <scope>NUCLEOTIDE SEQUENCE</scope>
    <source>
        <strain evidence="13">KCTC 22169</strain>
    </source>
</reference>
<dbReference type="CDD" id="cd00537">
    <property type="entry name" value="MTHFR"/>
    <property type="match status" value="1"/>
</dbReference>
<keyword evidence="8" id="KW-0520">NAD</keyword>
<dbReference type="InterPro" id="IPR003171">
    <property type="entry name" value="Mehydrof_redctse-like"/>
</dbReference>
<comment type="pathway">
    <text evidence="2 12">One-carbon metabolism; tetrahydrofolate interconversion.</text>
</comment>
<dbReference type="PANTHER" id="PTHR45754">
    <property type="entry name" value="METHYLENETETRAHYDROFOLATE REDUCTASE"/>
    <property type="match status" value="1"/>
</dbReference>
<evidence type="ECO:0000256" key="5">
    <source>
        <dbReference type="ARBA" id="ARBA00022630"/>
    </source>
</evidence>
<evidence type="ECO:0000256" key="8">
    <source>
        <dbReference type="ARBA" id="ARBA00023027"/>
    </source>
</evidence>
<dbReference type="InterPro" id="IPR004620">
    <property type="entry name" value="MTHF_reductase_bac"/>
</dbReference>
<keyword evidence="5 12" id="KW-0285">Flavoprotein</keyword>
<accession>A0A918K6R6</accession>
<organism evidence="13 14">
    <name type="scientific">Saccharospirillum salsuginis</name>
    <dbReference type="NCBI Taxonomy" id="418750"/>
    <lineage>
        <taxon>Bacteria</taxon>
        <taxon>Pseudomonadati</taxon>
        <taxon>Pseudomonadota</taxon>
        <taxon>Gammaproteobacteria</taxon>
        <taxon>Oceanospirillales</taxon>
        <taxon>Saccharospirillaceae</taxon>
        <taxon>Saccharospirillum</taxon>
    </lineage>
</organism>
<dbReference type="NCBIfam" id="TIGR00676">
    <property type="entry name" value="fadh2"/>
    <property type="match status" value="1"/>
</dbReference>
<dbReference type="SUPFAM" id="SSF51730">
    <property type="entry name" value="FAD-linked oxidoreductase"/>
    <property type="match status" value="1"/>
</dbReference>
<dbReference type="InterPro" id="IPR029041">
    <property type="entry name" value="FAD-linked_oxidoreductase-like"/>
</dbReference>
<dbReference type="Gene3D" id="3.20.20.220">
    <property type="match status" value="1"/>
</dbReference>
<dbReference type="PANTHER" id="PTHR45754:SF3">
    <property type="entry name" value="METHYLENETETRAHYDROFOLATE REDUCTASE (NADPH)"/>
    <property type="match status" value="1"/>
</dbReference>
<comment type="catalytic activity">
    <reaction evidence="11">
        <text>(6S)-5-methyl-5,6,7,8-tetrahydrofolate + NAD(+) = (6R)-5,10-methylene-5,6,7,8-tetrahydrofolate + NADH + H(+)</text>
        <dbReference type="Rhea" id="RHEA:19821"/>
        <dbReference type="ChEBI" id="CHEBI:15378"/>
        <dbReference type="ChEBI" id="CHEBI:15636"/>
        <dbReference type="ChEBI" id="CHEBI:18608"/>
        <dbReference type="ChEBI" id="CHEBI:57540"/>
        <dbReference type="ChEBI" id="CHEBI:57945"/>
        <dbReference type="EC" id="1.5.1.54"/>
    </reaction>
    <physiologicalReaction direction="right-to-left" evidence="11">
        <dbReference type="Rhea" id="RHEA:19823"/>
    </physiologicalReaction>
</comment>